<dbReference type="PANTHER" id="PTHR36839">
    <property type="entry name" value="METALLO-BETA-LACTAMASE FAMILY PROTEIN (AFU_ORTHOLOGUE AFUA_5G12770)"/>
    <property type="match status" value="1"/>
</dbReference>
<dbReference type="EMBL" id="KZ772787">
    <property type="protein sequence ID" value="PTQ31129.1"/>
    <property type="molecule type" value="Genomic_DNA"/>
</dbReference>
<evidence type="ECO:0000313" key="2">
    <source>
        <dbReference type="Proteomes" id="UP000244005"/>
    </source>
</evidence>
<sequence length="399" mass="44905">MSNVFLNSDAFLAAATAASAEAADAVLVDSILSRFEIPAAEEFPAIEQFEPTMIEPSAVDVFEPPCLAEDRPSSSKPRTQHEQRDELKKLLDLLLSKATICSTCGVQQTANRHDSLCCICYDVTRNAFRKGDQLWISHQDVLENLNPVNRWNFLEPNLLEIQTSPTIFLGQRSFLIKSKSGNVLWDCICPVDMDTVNYINKIGGVKAIVISNPEHMATFTIWSSAFNNCPVYIHSSDSAYMTLPLGYIDSHIIFWRGETYELWDDISVINLGGHYDGSCILHRKGYGGFILSSNTLKVGADRMSVSVMKSYRNFIPANPGTVLRMFQIMERLDLDYERVYGSLPGDDIKAMGKQIVMSSLRKYLMWSCREKDLEEPWSKESLEATRKIVAKGKRKIIDS</sequence>
<dbReference type="Gene3D" id="3.60.15.10">
    <property type="entry name" value="Ribonuclease Z/Hydroxyacylglutathione hydrolase-like"/>
    <property type="match status" value="1"/>
</dbReference>
<organism evidence="1 2">
    <name type="scientific">Marchantia polymorpha</name>
    <name type="common">Common liverwort</name>
    <name type="synonym">Marchantia aquatica</name>
    <dbReference type="NCBI Taxonomy" id="3197"/>
    <lineage>
        <taxon>Eukaryota</taxon>
        <taxon>Viridiplantae</taxon>
        <taxon>Streptophyta</taxon>
        <taxon>Embryophyta</taxon>
        <taxon>Marchantiophyta</taxon>
        <taxon>Marchantiopsida</taxon>
        <taxon>Marchantiidae</taxon>
        <taxon>Marchantiales</taxon>
        <taxon>Marchantiaceae</taxon>
        <taxon>Marchantia</taxon>
    </lineage>
</organism>
<gene>
    <name evidence="1" type="ORF">MARPO_0115s0046</name>
</gene>
<dbReference type="SUPFAM" id="SSF56281">
    <property type="entry name" value="Metallo-hydrolase/oxidoreductase"/>
    <property type="match status" value="1"/>
</dbReference>
<dbReference type="Proteomes" id="UP000244005">
    <property type="component" value="Unassembled WGS sequence"/>
</dbReference>
<dbReference type="PANTHER" id="PTHR36839:SF1">
    <property type="entry name" value="METALLO-BETA-LACTAMASE FAMILY PROTEIN (AFU_ORTHOLOGUE AFUA_5G12770)"/>
    <property type="match status" value="1"/>
</dbReference>
<protein>
    <recommendedName>
        <fullName evidence="3">Metallo-beta-lactamase domain-containing protein</fullName>
    </recommendedName>
</protein>
<dbReference type="AlphaFoldDB" id="A0A2R6WBA1"/>
<proteinExistence type="predicted"/>
<reference evidence="2" key="1">
    <citation type="journal article" date="2017" name="Cell">
        <title>Insights into land plant evolution garnered from the Marchantia polymorpha genome.</title>
        <authorList>
            <person name="Bowman J.L."/>
            <person name="Kohchi T."/>
            <person name="Yamato K.T."/>
            <person name="Jenkins J."/>
            <person name="Shu S."/>
            <person name="Ishizaki K."/>
            <person name="Yamaoka S."/>
            <person name="Nishihama R."/>
            <person name="Nakamura Y."/>
            <person name="Berger F."/>
            <person name="Adam C."/>
            <person name="Aki S.S."/>
            <person name="Althoff F."/>
            <person name="Araki T."/>
            <person name="Arteaga-Vazquez M.A."/>
            <person name="Balasubrmanian S."/>
            <person name="Barry K."/>
            <person name="Bauer D."/>
            <person name="Boehm C.R."/>
            <person name="Briginshaw L."/>
            <person name="Caballero-Perez J."/>
            <person name="Catarino B."/>
            <person name="Chen F."/>
            <person name="Chiyoda S."/>
            <person name="Chovatia M."/>
            <person name="Davies K.M."/>
            <person name="Delmans M."/>
            <person name="Demura T."/>
            <person name="Dierschke T."/>
            <person name="Dolan L."/>
            <person name="Dorantes-Acosta A.E."/>
            <person name="Eklund D.M."/>
            <person name="Florent S.N."/>
            <person name="Flores-Sandoval E."/>
            <person name="Fujiyama A."/>
            <person name="Fukuzawa H."/>
            <person name="Galik B."/>
            <person name="Grimanelli D."/>
            <person name="Grimwood J."/>
            <person name="Grossniklaus U."/>
            <person name="Hamada T."/>
            <person name="Haseloff J."/>
            <person name="Hetherington A.J."/>
            <person name="Higo A."/>
            <person name="Hirakawa Y."/>
            <person name="Hundley H.N."/>
            <person name="Ikeda Y."/>
            <person name="Inoue K."/>
            <person name="Inoue S.I."/>
            <person name="Ishida S."/>
            <person name="Jia Q."/>
            <person name="Kakita M."/>
            <person name="Kanazawa T."/>
            <person name="Kawai Y."/>
            <person name="Kawashima T."/>
            <person name="Kennedy M."/>
            <person name="Kinose K."/>
            <person name="Kinoshita T."/>
            <person name="Kohara Y."/>
            <person name="Koide E."/>
            <person name="Komatsu K."/>
            <person name="Kopischke S."/>
            <person name="Kubo M."/>
            <person name="Kyozuka J."/>
            <person name="Lagercrantz U."/>
            <person name="Lin S.S."/>
            <person name="Lindquist E."/>
            <person name="Lipzen A.M."/>
            <person name="Lu C.W."/>
            <person name="De Luna E."/>
            <person name="Martienssen R.A."/>
            <person name="Minamino N."/>
            <person name="Mizutani M."/>
            <person name="Mizutani M."/>
            <person name="Mochizuki N."/>
            <person name="Monte I."/>
            <person name="Mosher R."/>
            <person name="Nagasaki H."/>
            <person name="Nakagami H."/>
            <person name="Naramoto S."/>
            <person name="Nishitani K."/>
            <person name="Ohtani M."/>
            <person name="Okamoto T."/>
            <person name="Okumura M."/>
            <person name="Phillips J."/>
            <person name="Pollak B."/>
            <person name="Reinders A."/>
            <person name="Rovekamp M."/>
            <person name="Sano R."/>
            <person name="Sawa S."/>
            <person name="Schmid M.W."/>
            <person name="Shirakawa M."/>
            <person name="Solano R."/>
            <person name="Spunde A."/>
            <person name="Suetsugu N."/>
            <person name="Sugano S."/>
            <person name="Sugiyama A."/>
            <person name="Sun R."/>
            <person name="Suzuki Y."/>
            <person name="Takenaka M."/>
            <person name="Takezawa D."/>
            <person name="Tomogane H."/>
            <person name="Tsuzuki M."/>
            <person name="Ueda T."/>
            <person name="Umeda M."/>
            <person name="Ward J.M."/>
            <person name="Watanabe Y."/>
            <person name="Yazaki K."/>
            <person name="Yokoyama R."/>
            <person name="Yoshitake Y."/>
            <person name="Yotsui I."/>
            <person name="Zachgo S."/>
            <person name="Schmutz J."/>
        </authorList>
    </citation>
    <scope>NUCLEOTIDE SEQUENCE [LARGE SCALE GENOMIC DNA]</scope>
    <source>
        <strain evidence="2">Tak-1</strain>
    </source>
</reference>
<accession>A0A2R6WBA1</accession>
<dbReference type="OrthoDB" id="17458at2759"/>
<dbReference type="InterPro" id="IPR036866">
    <property type="entry name" value="RibonucZ/Hydroxyglut_hydro"/>
</dbReference>
<evidence type="ECO:0008006" key="3">
    <source>
        <dbReference type="Google" id="ProtNLM"/>
    </source>
</evidence>
<dbReference type="Gramene" id="Mp4g07350.1">
    <property type="protein sequence ID" value="Mp4g07350.1.cds"/>
    <property type="gene ID" value="Mp4g07350"/>
</dbReference>
<name>A0A2R6WBA1_MARPO</name>
<evidence type="ECO:0000313" key="1">
    <source>
        <dbReference type="EMBL" id="PTQ31129.1"/>
    </source>
</evidence>
<keyword evidence="2" id="KW-1185">Reference proteome</keyword>